<evidence type="ECO:0000256" key="1">
    <source>
        <dbReference type="SAM" id="SignalP"/>
    </source>
</evidence>
<dbReference type="AlphaFoldDB" id="A0A9D1NKG6"/>
<dbReference type="EMBL" id="DVOG01000182">
    <property type="protein sequence ID" value="HIV04847.1"/>
    <property type="molecule type" value="Genomic_DNA"/>
</dbReference>
<gene>
    <name evidence="2" type="ORF">IAC75_06870</name>
</gene>
<evidence type="ECO:0000313" key="2">
    <source>
        <dbReference type="EMBL" id="HIV04847.1"/>
    </source>
</evidence>
<sequence length="239" mass="25864">MMKNLTVPALACACAFSAGVPAAAETAEPYNPVKALRGERAAVPANDDDRGSFVLPKEKRGSAVALAVAPEYFFDFGSDLPDGDGWGASLSAAVRFDTDTPNWEFLGELEFLGYTAESGHYAHNGRRVKEELQSANLLIHLGLARALGENFVLEGLLGFGLGVTYGEVKGENFKTSSSGDLTTTVSAKLRGEYRLDENWGVFAAYRFAYVSPSIASRVADWRSLDLFAQSVEIGLRYRF</sequence>
<evidence type="ECO:0000313" key="3">
    <source>
        <dbReference type="Proteomes" id="UP000886812"/>
    </source>
</evidence>
<dbReference type="SUPFAM" id="SSF56925">
    <property type="entry name" value="OMPA-like"/>
    <property type="match status" value="1"/>
</dbReference>
<keyword evidence="1" id="KW-0732">Signal</keyword>
<dbReference type="Gene3D" id="2.40.160.20">
    <property type="match status" value="1"/>
</dbReference>
<feature type="signal peptide" evidence="1">
    <location>
        <begin position="1"/>
        <end position="23"/>
    </location>
</feature>
<reference evidence="2" key="1">
    <citation type="submission" date="2020-10" db="EMBL/GenBank/DDBJ databases">
        <authorList>
            <person name="Gilroy R."/>
        </authorList>
    </citation>
    <scope>NUCLEOTIDE SEQUENCE</scope>
    <source>
        <strain evidence="2">10669</strain>
    </source>
</reference>
<comment type="caution">
    <text evidence="2">The sequence shown here is derived from an EMBL/GenBank/DDBJ whole genome shotgun (WGS) entry which is preliminary data.</text>
</comment>
<reference evidence="2" key="2">
    <citation type="journal article" date="2021" name="PeerJ">
        <title>Extensive microbial diversity within the chicken gut microbiome revealed by metagenomics and culture.</title>
        <authorList>
            <person name="Gilroy R."/>
            <person name="Ravi A."/>
            <person name="Getino M."/>
            <person name="Pursley I."/>
            <person name="Horton D.L."/>
            <person name="Alikhan N.F."/>
            <person name="Baker D."/>
            <person name="Gharbi K."/>
            <person name="Hall N."/>
            <person name="Watson M."/>
            <person name="Adriaenssens E.M."/>
            <person name="Foster-Nyarko E."/>
            <person name="Jarju S."/>
            <person name="Secka A."/>
            <person name="Antonio M."/>
            <person name="Oren A."/>
            <person name="Chaudhuri R.R."/>
            <person name="La Ragione R."/>
            <person name="Hildebrand F."/>
            <person name="Pallen M.J."/>
        </authorList>
    </citation>
    <scope>NUCLEOTIDE SEQUENCE</scope>
    <source>
        <strain evidence="2">10669</strain>
    </source>
</reference>
<dbReference type="InterPro" id="IPR011250">
    <property type="entry name" value="OMP/PagP_B-barrel"/>
</dbReference>
<proteinExistence type="predicted"/>
<name>A0A9D1NKG6_9BACT</name>
<protein>
    <submittedName>
        <fullName evidence="2">Outer membrane beta-barrel protein</fullName>
    </submittedName>
</protein>
<organism evidence="2 3">
    <name type="scientific">Candidatus Spyradosoma merdigallinarum</name>
    <dbReference type="NCBI Taxonomy" id="2840950"/>
    <lineage>
        <taxon>Bacteria</taxon>
        <taxon>Pseudomonadati</taxon>
        <taxon>Verrucomicrobiota</taxon>
        <taxon>Opitutia</taxon>
        <taxon>Opitutia incertae sedis</taxon>
        <taxon>Candidatus Spyradosoma</taxon>
    </lineage>
</organism>
<feature type="chain" id="PRO_5039391643" evidence="1">
    <location>
        <begin position="24"/>
        <end position="239"/>
    </location>
</feature>
<accession>A0A9D1NKG6</accession>
<dbReference type="Proteomes" id="UP000886812">
    <property type="component" value="Unassembled WGS sequence"/>
</dbReference>